<organism evidence="1 2">
    <name type="scientific">Orbilia ellipsospora</name>
    <dbReference type="NCBI Taxonomy" id="2528407"/>
    <lineage>
        <taxon>Eukaryota</taxon>
        <taxon>Fungi</taxon>
        <taxon>Dikarya</taxon>
        <taxon>Ascomycota</taxon>
        <taxon>Pezizomycotina</taxon>
        <taxon>Orbiliomycetes</taxon>
        <taxon>Orbiliales</taxon>
        <taxon>Orbiliaceae</taxon>
        <taxon>Orbilia</taxon>
    </lineage>
</organism>
<dbReference type="AlphaFoldDB" id="A0AAV9XDV6"/>
<evidence type="ECO:0000313" key="2">
    <source>
        <dbReference type="Proteomes" id="UP001365542"/>
    </source>
</evidence>
<dbReference type="Proteomes" id="UP001365542">
    <property type="component" value="Unassembled WGS sequence"/>
</dbReference>
<proteinExistence type="predicted"/>
<sequence>MANVQDLDVIYNSGSAFIEEHFGNYDQALSLHEAAIAGLNDIAKTTQDEETRSITRNQAQFHRRRLSLLRSVLQGENRNLPVTLPTFQSAEDSILIGNNGKTAIGLEEPLLSRYLIDQFENPDLPPPSQIRHLTQSAIPPYAPTLDPSLPTKKYSITVESDQANLSYLLKAHPADYPDQTFYYLRANRWGKEQFESVSFYRSAEFAKPCIEINIATVEPTGNKTFSSLKSRPIEFFTANSLRPVVEIPDNIGERPWGPQRFMYGGRQFAWVTPEGSNGLQLPVLYETDRVWLDPKNNMGKKEHTIIGKRLCWGSFKGGVDATVEITGGVDQLFEELLLASQITKLAVFLFGHDS</sequence>
<dbReference type="EMBL" id="JAVHJO010000006">
    <property type="protein sequence ID" value="KAK6539197.1"/>
    <property type="molecule type" value="Genomic_DNA"/>
</dbReference>
<reference evidence="1 2" key="1">
    <citation type="submission" date="2019-10" db="EMBL/GenBank/DDBJ databases">
        <authorList>
            <person name="Palmer J.M."/>
        </authorList>
    </citation>
    <scope>NUCLEOTIDE SEQUENCE [LARGE SCALE GENOMIC DNA]</scope>
    <source>
        <strain evidence="1 2">TWF694</strain>
    </source>
</reference>
<protein>
    <submittedName>
        <fullName evidence="1">Uncharacterized protein</fullName>
    </submittedName>
</protein>
<accession>A0AAV9XDV6</accession>
<gene>
    <name evidence="1" type="ORF">TWF694_009439</name>
</gene>
<dbReference type="Gene3D" id="1.20.58.80">
    <property type="entry name" value="Phosphotransferase system, lactose/cellobiose-type IIA subunit"/>
    <property type="match status" value="1"/>
</dbReference>
<keyword evidence="2" id="KW-1185">Reference proteome</keyword>
<dbReference type="SUPFAM" id="SSF116846">
    <property type="entry name" value="MIT domain"/>
    <property type="match status" value="1"/>
</dbReference>
<evidence type="ECO:0000313" key="1">
    <source>
        <dbReference type="EMBL" id="KAK6539197.1"/>
    </source>
</evidence>
<dbReference type="InterPro" id="IPR036181">
    <property type="entry name" value="MIT_dom_sf"/>
</dbReference>
<comment type="caution">
    <text evidence="1">The sequence shown here is derived from an EMBL/GenBank/DDBJ whole genome shotgun (WGS) entry which is preliminary data.</text>
</comment>
<name>A0AAV9XDV6_9PEZI</name>